<dbReference type="EC" id="2.1.1.37" evidence="7"/>
<organism evidence="8 9">
    <name type="scientific">Patulibacter brassicae</name>
    <dbReference type="NCBI Taxonomy" id="1705717"/>
    <lineage>
        <taxon>Bacteria</taxon>
        <taxon>Bacillati</taxon>
        <taxon>Actinomycetota</taxon>
        <taxon>Thermoleophilia</taxon>
        <taxon>Solirubrobacterales</taxon>
        <taxon>Patulibacteraceae</taxon>
        <taxon>Patulibacter</taxon>
    </lineage>
</organism>
<evidence type="ECO:0000256" key="2">
    <source>
        <dbReference type="ARBA" id="ARBA00022679"/>
    </source>
</evidence>
<dbReference type="Proteomes" id="UP001277761">
    <property type="component" value="Unassembled WGS sequence"/>
</dbReference>
<dbReference type="EMBL" id="JAXAVX010000004">
    <property type="protein sequence ID" value="MDX8152082.1"/>
    <property type="molecule type" value="Genomic_DNA"/>
</dbReference>
<keyword evidence="3 5" id="KW-0949">S-adenosyl-L-methionine</keyword>
<dbReference type="InterPro" id="IPR001525">
    <property type="entry name" value="C5_MeTfrase"/>
</dbReference>
<evidence type="ECO:0000256" key="1">
    <source>
        <dbReference type="ARBA" id="ARBA00022603"/>
    </source>
</evidence>
<dbReference type="PANTHER" id="PTHR10629">
    <property type="entry name" value="CYTOSINE-SPECIFIC METHYLTRANSFERASE"/>
    <property type="match status" value="1"/>
</dbReference>
<gene>
    <name evidence="8" type="ORF">SK069_10790</name>
</gene>
<keyword evidence="9" id="KW-1185">Reference proteome</keyword>
<sequence>MRRFEVIDLFAGCGGMTLGFVQSERFEPVFAVELDRDAADTYELNFGPHLARDGNGAPKAIEDVEHFPAADVVIGGPPCQGFSALNMRGVSLERRGLWRQYLRALEEAEPVAFVMENVPELLKSAEYADFKEAAESELGFTVEGRILNAADYGVPQTRRRAIVIGSRIGGPLPWPTRGFFPEGEAPEGEREWRTFKDAVAGLSSTPTGQDWHDPRNPTAKSLERYRTIPNPGENRFDLAERRPDITPRCWLEKKTGSTDVFGRLWWDRPAVTIRTEFYKPEKGRYLHPEEHRPITVREAARCMTFPDAPDFVFPSRDQQSMTSVARQIGNAVPPLLARTIAEALAAHLADAVLADERALAGAGTT</sequence>
<comment type="similarity">
    <text evidence="5 6">Belongs to the class I-like SAM-binding methyltransferase superfamily. C5-methyltransferase family.</text>
</comment>
<dbReference type="PROSITE" id="PS00095">
    <property type="entry name" value="C5_MTASE_2"/>
    <property type="match status" value="1"/>
</dbReference>
<dbReference type="GO" id="GO:0032259">
    <property type="term" value="P:methylation"/>
    <property type="evidence" value="ECO:0007669"/>
    <property type="project" value="UniProtKB-KW"/>
</dbReference>
<evidence type="ECO:0000313" key="9">
    <source>
        <dbReference type="Proteomes" id="UP001277761"/>
    </source>
</evidence>
<dbReference type="SUPFAM" id="SSF53335">
    <property type="entry name" value="S-adenosyl-L-methionine-dependent methyltransferases"/>
    <property type="match status" value="1"/>
</dbReference>
<evidence type="ECO:0000256" key="3">
    <source>
        <dbReference type="ARBA" id="ARBA00022691"/>
    </source>
</evidence>
<name>A0ABU4VJR3_9ACTN</name>
<accession>A0ABU4VJR3</accession>
<dbReference type="Gene3D" id="3.40.50.150">
    <property type="entry name" value="Vaccinia Virus protein VP39"/>
    <property type="match status" value="1"/>
</dbReference>
<dbReference type="InterPro" id="IPR018117">
    <property type="entry name" value="C5_DNA_meth_AS"/>
</dbReference>
<keyword evidence="2 5" id="KW-0808">Transferase</keyword>
<comment type="caution">
    <text evidence="8">The sequence shown here is derived from an EMBL/GenBank/DDBJ whole genome shotgun (WGS) entry which is preliminary data.</text>
</comment>
<keyword evidence="1 5" id="KW-0489">Methyltransferase</keyword>
<dbReference type="Gene3D" id="3.90.120.10">
    <property type="entry name" value="DNA Methylase, subunit A, domain 2"/>
    <property type="match status" value="1"/>
</dbReference>
<feature type="active site" evidence="5">
    <location>
        <position position="79"/>
    </location>
</feature>
<dbReference type="InterPro" id="IPR050390">
    <property type="entry name" value="C5-Methyltransferase"/>
</dbReference>
<dbReference type="Pfam" id="PF00145">
    <property type="entry name" value="DNA_methylase"/>
    <property type="match status" value="1"/>
</dbReference>
<evidence type="ECO:0000256" key="5">
    <source>
        <dbReference type="PROSITE-ProRule" id="PRU01016"/>
    </source>
</evidence>
<comment type="catalytic activity">
    <reaction evidence="7">
        <text>a 2'-deoxycytidine in DNA + S-adenosyl-L-methionine = a 5-methyl-2'-deoxycytidine in DNA + S-adenosyl-L-homocysteine + H(+)</text>
        <dbReference type="Rhea" id="RHEA:13681"/>
        <dbReference type="Rhea" id="RHEA-COMP:11369"/>
        <dbReference type="Rhea" id="RHEA-COMP:11370"/>
        <dbReference type="ChEBI" id="CHEBI:15378"/>
        <dbReference type="ChEBI" id="CHEBI:57856"/>
        <dbReference type="ChEBI" id="CHEBI:59789"/>
        <dbReference type="ChEBI" id="CHEBI:85452"/>
        <dbReference type="ChEBI" id="CHEBI:85454"/>
        <dbReference type="EC" id="2.1.1.37"/>
    </reaction>
</comment>
<evidence type="ECO:0000256" key="6">
    <source>
        <dbReference type="RuleBase" id="RU000416"/>
    </source>
</evidence>
<dbReference type="PRINTS" id="PR00105">
    <property type="entry name" value="C5METTRFRASE"/>
</dbReference>
<evidence type="ECO:0000313" key="8">
    <source>
        <dbReference type="EMBL" id="MDX8152082.1"/>
    </source>
</evidence>
<reference evidence="8 9" key="1">
    <citation type="submission" date="2023-11" db="EMBL/GenBank/DDBJ databases">
        <authorList>
            <person name="Xu M."/>
            <person name="Jiang T."/>
        </authorList>
    </citation>
    <scope>NUCLEOTIDE SEQUENCE [LARGE SCALE GENOMIC DNA]</scope>
    <source>
        <strain evidence="8 9">SD</strain>
    </source>
</reference>
<dbReference type="PROSITE" id="PS51679">
    <property type="entry name" value="SAM_MT_C5"/>
    <property type="match status" value="1"/>
</dbReference>
<proteinExistence type="inferred from homology"/>
<keyword evidence="4" id="KW-0680">Restriction system</keyword>
<dbReference type="PROSITE" id="PS00094">
    <property type="entry name" value="C5_MTASE_1"/>
    <property type="match status" value="1"/>
</dbReference>
<evidence type="ECO:0000256" key="7">
    <source>
        <dbReference type="RuleBase" id="RU000417"/>
    </source>
</evidence>
<evidence type="ECO:0000256" key="4">
    <source>
        <dbReference type="ARBA" id="ARBA00022747"/>
    </source>
</evidence>
<dbReference type="InterPro" id="IPR031303">
    <property type="entry name" value="C5_meth_CS"/>
</dbReference>
<dbReference type="PANTHER" id="PTHR10629:SF52">
    <property type="entry name" value="DNA (CYTOSINE-5)-METHYLTRANSFERASE 1"/>
    <property type="match status" value="1"/>
</dbReference>
<dbReference type="GO" id="GO:0003886">
    <property type="term" value="F:DNA (cytosine-5-)-methyltransferase activity"/>
    <property type="evidence" value="ECO:0007669"/>
    <property type="project" value="UniProtKB-EC"/>
</dbReference>
<dbReference type="InterPro" id="IPR029063">
    <property type="entry name" value="SAM-dependent_MTases_sf"/>
</dbReference>
<dbReference type="NCBIfam" id="TIGR00675">
    <property type="entry name" value="dcm"/>
    <property type="match status" value="1"/>
</dbReference>
<dbReference type="RefSeq" id="WP_319954237.1">
    <property type="nucleotide sequence ID" value="NZ_JAXAVX010000004.1"/>
</dbReference>
<protein>
    <recommendedName>
        <fullName evidence="7">Cytosine-specific methyltransferase</fullName>
        <ecNumber evidence="7">2.1.1.37</ecNumber>
    </recommendedName>
</protein>